<evidence type="ECO:0000256" key="5">
    <source>
        <dbReference type="ARBA" id="ARBA00022679"/>
    </source>
</evidence>
<dbReference type="PANTHER" id="PTHR39321:SF3">
    <property type="entry name" value="PHOSPHOPANTETHEINE ADENYLYLTRANSFERASE"/>
    <property type="match status" value="1"/>
</dbReference>
<evidence type="ECO:0000256" key="9">
    <source>
        <dbReference type="ARBA" id="ARBA00023027"/>
    </source>
</evidence>
<dbReference type="GO" id="GO:0004515">
    <property type="term" value="F:nicotinate-nucleotide adenylyltransferase activity"/>
    <property type="evidence" value="ECO:0007669"/>
    <property type="project" value="UniProtKB-EC"/>
</dbReference>
<dbReference type="NCBIfam" id="NF000839">
    <property type="entry name" value="PRK00071.1-1"/>
    <property type="match status" value="1"/>
</dbReference>
<evidence type="ECO:0000313" key="14">
    <source>
        <dbReference type="Proteomes" id="UP001204615"/>
    </source>
</evidence>
<dbReference type="InterPro" id="IPR014729">
    <property type="entry name" value="Rossmann-like_a/b/a_fold"/>
</dbReference>
<name>A0ABT1FAS3_9GAMM</name>
<comment type="catalytic activity">
    <reaction evidence="10 11">
        <text>nicotinate beta-D-ribonucleotide + ATP + H(+) = deamido-NAD(+) + diphosphate</text>
        <dbReference type="Rhea" id="RHEA:22860"/>
        <dbReference type="ChEBI" id="CHEBI:15378"/>
        <dbReference type="ChEBI" id="CHEBI:30616"/>
        <dbReference type="ChEBI" id="CHEBI:33019"/>
        <dbReference type="ChEBI" id="CHEBI:57502"/>
        <dbReference type="ChEBI" id="CHEBI:58437"/>
        <dbReference type="EC" id="2.7.7.18"/>
    </reaction>
</comment>
<evidence type="ECO:0000256" key="2">
    <source>
        <dbReference type="ARBA" id="ARBA00005019"/>
    </source>
</evidence>
<gene>
    <name evidence="11 13" type="primary">nadD</name>
    <name evidence="13" type="ORF">NC595_10405</name>
</gene>
<dbReference type="SUPFAM" id="SSF52374">
    <property type="entry name" value="Nucleotidylyl transferase"/>
    <property type="match status" value="1"/>
</dbReference>
<keyword evidence="8 11" id="KW-0067">ATP-binding</keyword>
<evidence type="ECO:0000256" key="7">
    <source>
        <dbReference type="ARBA" id="ARBA00022741"/>
    </source>
</evidence>
<comment type="pathway">
    <text evidence="2 11">Cofactor biosynthesis; NAD(+) biosynthesis; deamido-NAD(+) from nicotinate D-ribonucleotide: step 1/1.</text>
</comment>
<dbReference type="InterPro" id="IPR004821">
    <property type="entry name" value="Cyt_trans-like"/>
</dbReference>
<dbReference type="RefSeq" id="WP_253566243.1">
    <property type="nucleotide sequence ID" value="NZ_JAMZEK010000002.1"/>
</dbReference>
<sequence>MKPLAILGGTFDPVHIGHLNAAWEAAALLDAEVRLVPARVPPHRASPVAGADERVALLRVALRGQSRLVLDTRELDREGPSYTVDTLAVVRAEQGSRPLVLLLGEDAFAGLTSWHRWEQLFELAHLGVLTRPGDEPAWPDALANIVTHRRVADPAMLSGRPAGCVVALPVTPLEVSATRVRELLAAGREPRYLLPSGVFDDPSLLAPYRRPGHR</sequence>
<dbReference type="CDD" id="cd02165">
    <property type="entry name" value="NMNAT"/>
    <property type="match status" value="1"/>
</dbReference>
<dbReference type="EC" id="2.7.7.18" evidence="11"/>
<evidence type="ECO:0000256" key="10">
    <source>
        <dbReference type="ARBA" id="ARBA00048721"/>
    </source>
</evidence>
<keyword evidence="7 11" id="KW-0547">Nucleotide-binding</keyword>
<comment type="caution">
    <text evidence="13">The sequence shown here is derived from an EMBL/GenBank/DDBJ whole genome shotgun (WGS) entry which is preliminary data.</text>
</comment>
<comment type="function">
    <text evidence="1 11">Catalyzes the reversible adenylation of nicotinate mononucleotide (NaMN) to nicotinic acid adenine dinucleotide (NaAD).</text>
</comment>
<protein>
    <recommendedName>
        <fullName evidence="11">Probable nicotinate-nucleotide adenylyltransferase</fullName>
        <ecNumber evidence="11">2.7.7.18</ecNumber>
    </recommendedName>
    <alternativeName>
        <fullName evidence="11">Deamido-NAD(+) diphosphorylase</fullName>
    </alternativeName>
    <alternativeName>
        <fullName evidence="11">Deamido-NAD(+) pyrophosphorylase</fullName>
    </alternativeName>
    <alternativeName>
        <fullName evidence="11">Nicotinate mononucleotide adenylyltransferase</fullName>
        <shortName evidence="11">NaMN adenylyltransferase</shortName>
    </alternativeName>
</protein>
<dbReference type="PANTHER" id="PTHR39321">
    <property type="entry name" value="NICOTINATE-NUCLEOTIDE ADENYLYLTRANSFERASE-RELATED"/>
    <property type="match status" value="1"/>
</dbReference>
<proteinExistence type="inferred from homology"/>
<feature type="domain" description="Cytidyltransferase-like" evidence="12">
    <location>
        <begin position="6"/>
        <end position="182"/>
    </location>
</feature>
<evidence type="ECO:0000259" key="12">
    <source>
        <dbReference type="Pfam" id="PF01467"/>
    </source>
</evidence>
<dbReference type="Gene3D" id="3.40.50.620">
    <property type="entry name" value="HUPs"/>
    <property type="match status" value="1"/>
</dbReference>
<keyword evidence="6 11" id="KW-0548">Nucleotidyltransferase</keyword>
<keyword evidence="5 11" id="KW-0808">Transferase</keyword>
<dbReference type="HAMAP" id="MF_00244">
    <property type="entry name" value="NaMN_adenylyltr"/>
    <property type="match status" value="1"/>
</dbReference>
<keyword evidence="4 11" id="KW-0662">Pyridine nucleotide biosynthesis</keyword>
<dbReference type="NCBIfam" id="TIGR00482">
    <property type="entry name" value="nicotinate (nicotinamide) nucleotide adenylyltransferase"/>
    <property type="match status" value="1"/>
</dbReference>
<evidence type="ECO:0000256" key="3">
    <source>
        <dbReference type="ARBA" id="ARBA00009014"/>
    </source>
</evidence>
<dbReference type="Proteomes" id="UP001204615">
    <property type="component" value="Unassembled WGS sequence"/>
</dbReference>
<keyword evidence="14" id="KW-1185">Reference proteome</keyword>
<keyword evidence="9 11" id="KW-0520">NAD</keyword>
<dbReference type="InterPro" id="IPR005248">
    <property type="entry name" value="NadD/NMNAT"/>
</dbReference>
<evidence type="ECO:0000256" key="1">
    <source>
        <dbReference type="ARBA" id="ARBA00002324"/>
    </source>
</evidence>
<dbReference type="NCBIfam" id="TIGR00125">
    <property type="entry name" value="cyt_tran_rel"/>
    <property type="match status" value="1"/>
</dbReference>
<organism evidence="13 14">
    <name type="scientific">Dyella lutea</name>
    <dbReference type="NCBI Taxonomy" id="2950441"/>
    <lineage>
        <taxon>Bacteria</taxon>
        <taxon>Pseudomonadati</taxon>
        <taxon>Pseudomonadota</taxon>
        <taxon>Gammaproteobacteria</taxon>
        <taxon>Lysobacterales</taxon>
        <taxon>Rhodanobacteraceae</taxon>
        <taxon>Dyella</taxon>
    </lineage>
</organism>
<comment type="similarity">
    <text evidence="3 11">Belongs to the NadD family.</text>
</comment>
<evidence type="ECO:0000256" key="4">
    <source>
        <dbReference type="ARBA" id="ARBA00022642"/>
    </source>
</evidence>
<accession>A0ABT1FAS3</accession>
<evidence type="ECO:0000256" key="11">
    <source>
        <dbReference type="HAMAP-Rule" id="MF_00244"/>
    </source>
</evidence>
<dbReference type="EMBL" id="JAMZEK010000002">
    <property type="protein sequence ID" value="MCP1374474.1"/>
    <property type="molecule type" value="Genomic_DNA"/>
</dbReference>
<reference evidence="13 14" key="1">
    <citation type="submission" date="2022-06" db="EMBL/GenBank/DDBJ databases">
        <title>Dyella sp. Sa strain:Sa Genome sequencing.</title>
        <authorList>
            <person name="Park S."/>
        </authorList>
    </citation>
    <scope>NUCLEOTIDE SEQUENCE [LARGE SCALE GENOMIC DNA]</scope>
    <source>
        <strain evidence="13 14">Sa</strain>
    </source>
</reference>
<evidence type="ECO:0000256" key="6">
    <source>
        <dbReference type="ARBA" id="ARBA00022695"/>
    </source>
</evidence>
<dbReference type="Pfam" id="PF01467">
    <property type="entry name" value="CTP_transf_like"/>
    <property type="match status" value="1"/>
</dbReference>
<evidence type="ECO:0000313" key="13">
    <source>
        <dbReference type="EMBL" id="MCP1374474.1"/>
    </source>
</evidence>
<evidence type="ECO:0000256" key="8">
    <source>
        <dbReference type="ARBA" id="ARBA00022840"/>
    </source>
</evidence>